<accession>A0A9N8HG50</accession>
<dbReference type="OrthoDB" id="10252231at2759"/>
<comment type="caution">
    <text evidence="11">The sequence shown here is derived from an EMBL/GenBank/DDBJ whole genome shotgun (WGS) entry which is preliminary data.</text>
</comment>
<dbReference type="Pfam" id="PF09358">
    <property type="entry name" value="E1_UFD"/>
    <property type="match status" value="1"/>
</dbReference>
<dbReference type="InterPro" id="IPR000011">
    <property type="entry name" value="UBQ/SUMO-activ_enz_E1-like"/>
</dbReference>
<sequence>MNLKTSTTPWLFALLCVSQLFQQCYSIFSPRKHSASIPIWRSIPRGGGEDETDTSTPSNQDDERYSRQFYTLGARAQNLVRSSTVYIDGPPTSGLVYECVKNLALSGVGGIEIWTSNDPEHDQGYHDESLDDLGKAYCRAASKELDLQQSTDESNESILGRYIRCLNPTVSVSHSQRPNDSEEAVHDGPGVLLCMDRSYETQVRLNEIARQRNLAFVAVETAGVYGRVFCDFGPDFVVHDMDGETPLVTPLETVKVQGGELLVRAMETERHDVSSGDIVQFQMSDGSIVPQQFTVVKVLSPQQIIVKLVRDTDENKSHDLEEVQKVIDAKAASFSRIKIPVKLSFSPLQEVTAKARECVKMQETAAKDKKKQDGQYYLGNLFSPCDFDKSSDVKRLKSVLSCFQALSAFSDTHQSLPTLTDVLEFQQLATESLGAQMLETKHVQNFLGTCAGKLGPLQAMFGALGAQEVLKSVTGLYNPVQQILLYDCDELLSEENDANRTPSSKSGLSYILGRKLEEKVKSTRLFVVGAGAIGCELLKNLAAIGAATGKNGCISLTDMDTIEKSNLSRQLLFRESNIGDFKSVAARAAILRFNPATQIFTHTSKVGEESDGPFGEEFWSSNADMVLNALDNMEARLFMDQKCVVHQKAMVDAGTLGPKGNVQVVVPHQSESYGSSVDPPESEIPVCTLKNFPYAIAHTIQWGRDLFDGLYNRRPKQTNDFSEKALSDSVSHFAESLIRDSGEEAAIEAATELAQDLLFASTSPQSRGEVRENAIRWAVHLATQLFHDAIEDLLNEHPVDSLDDDDERFWSGTRKVPTPIRFHESTDDASKLAANENLLSFVKSAARLRVESFYGVNDDNDDDANQFTDEDAKNALRDAVGKERDNDDNDSTTEENILRKVQPFASGEKSTLHSVDFEKDDNDNGHVDFVTAASNLRAICYGIPPVDAMETRRVAGKIIPAMITTTAVVSALSTLEMLKLLQGAPLTQYRNAFINLAIPLLAFTVPLPAEEVPGPGGTKFTVWDSIVVKEKTHPSNSDGGMTLKRFIRQLRKALGGTHSGFEISSVTMGELLIYANFLHGEDETILSQSVWDLANAALSEEGGTPASDTRLELRVTVEDTTNGEDYELPLVRLHKEELEQK</sequence>
<evidence type="ECO:0000256" key="1">
    <source>
        <dbReference type="ARBA" id="ARBA00004906"/>
    </source>
</evidence>
<keyword evidence="12" id="KW-1185">Reference proteome</keyword>
<dbReference type="InterPro" id="IPR018965">
    <property type="entry name" value="Ub-activating_enz_E1_C"/>
</dbReference>
<evidence type="ECO:0000256" key="4">
    <source>
        <dbReference type="ARBA" id="ARBA00022741"/>
    </source>
</evidence>
<feature type="signal peptide" evidence="9">
    <location>
        <begin position="1"/>
        <end position="26"/>
    </location>
</feature>
<name>A0A9N8HG50_9STRA</name>
<dbReference type="GO" id="GO:0006974">
    <property type="term" value="P:DNA damage response"/>
    <property type="evidence" value="ECO:0007669"/>
    <property type="project" value="TreeGrafter"/>
</dbReference>
<dbReference type="GO" id="GO:0005737">
    <property type="term" value="C:cytoplasm"/>
    <property type="evidence" value="ECO:0007669"/>
    <property type="project" value="TreeGrafter"/>
</dbReference>
<dbReference type="EMBL" id="CAICTM010000380">
    <property type="protein sequence ID" value="CAB9509248.1"/>
    <property type="molecule type" value="Genomic_DNA"/>
</dbReference>
<proteinExistence type="inferred from homology"/>
<dbReference type="Gene3D" id="2.40.30.180">
    <property type="entry name" value="Ubiquitin-activating enzyme E1, FCCH domain"/>
    <property type="match status" value="1"/>
</dbReference>
<dbReference type="Gene3D" id="3.40.50.720">
    <property type="entry name" value="NAD(P)-binding Rossmann-like Domain"/>
    <property type="match status" value="1"/>
</dbReference>
<feature type="active site" description="Glycyl thioester intermediate" evidence="7">
    <location>
        <position position="687"/>
    </location>
</feature>
<dbReference type="Pfam" id="PF00899">
    <property type="entry name" value="ThiF"/>
    <property type="match status" value="1"/>
</dbReference>
<dbReference type="GO" id="GO:0005524">
    <property type="term" value="F:ATP binding"/>
    <property type="evidence" value="ECO:0007669"/>
    <property type="project" value="UniProtKB-KW"/>
</dbReference>
<dbReference type="SUPFAM" id="SSF69572">
    <property type="entry name" value="Activating enzymes of the ubiquitin-like proteins"/>
    <property type="match status" value="3"/>
</dbReference>
<dbReference type="GO" id="GO:0004839">
    <property type="term" value="F:ubiquitin activating enzyme activity"/>
    <property type="evidence" value="ECO:0007669"/>
    <property type="project" value="TreeGrafter"/>
</dbReference>
<reference evidence="11" key="1">
    <citation type="submission" date="2020-06" db="EMBL/GenBank/DDBJ databases">
        <authorList>
            <consortium name="Plant Systems Biology data submission"/>
        </authorList>
    </citation>
    <scope>NUCLEOTIDE SEQUENCE</scope>
    <source>
        <strain evidence="11">D6</strain>
    </source>
</reference>
<evidence type="ECO:0000256" key="6">
    <source>
        <dbReference type="ARBA" id="ARBA00022840"/>
    </source>
</evidence>
<dbReference type="InterPro" id="IPR000594">
    <property type="entry name" value="ThiF_NAD_FAD-bd"/>
</dbReference>
<dbReference type="AlphaFoldDB" id="A0A9N8HG50"/>
<evidence type="ECO:0000256" key="5">
    <source>
        <dbReference type="ARBA" id="ARBA00022786"/>
    </source>
</evidence>
<dbReference type="Gene3D" id="3.10.290.60">
    <property type="entry name" value="Ubiquitin-activating enzyme E1, UFD domain"/>
    <property type="match status" value="1"/>
</dbReference>
<keyword evidence="3" id="KW-0436">Ligase</keyword>
<dbReference type="InterPro" id="IPR042449">
    <property type="entry name" value="Ub-E1_IAD_1"/>
</dbReference>
<evidence type="ECO:0000256" key="3">
    <source>
        <dbReference type="ARBA" id="ARBA00022598"/>
    </source>
</evidence>
<feature type="chain" id="PRO_5040402574" description="Ubiquitin-activating enzyme E1 C-terminal domain-containing protein" evidence="9">
    <location>
        <begin position="27"/>
        <end position="1141"/>
    </location>
</feature>
<feature type="region of interest" description="Disordered" evidence="8">
    <location>
        <begin position="877"/>
        <end position="896"/>
    </location>
</feature>
<gene>
    <name evidence="11" type="ORF">SEMRO_381_G130880.3</name>
</gene>
<keyword evidence="5" id="KW-0833">Ubl conjugation pathway</keyword>
<feature type="domain" description="Ubiquitin-activating enzyme E1 C-terminal" evidence="10">
    <location>
        <begin position="989"/>
        <end position="1131"/>
    </location>
</feature>
<dbReference type="InterPro" id="IPR019572">
    <property type="entry name" value="UBA_E1_SCCH"/>
</dbReference>
<dbReference type="Gene3D" id="3.50.50.80">
    <property type="entry name" value="Ubiquitin-activating enzyme E1, inactive adenylation domain, subdomain 1"/>
    <property type="match status" value="1"/>
</dbReference>
<feature type="region of interest" description="Disordered" evidence="8">
    <location>
        <begin position="39"/>
        <end position="64"/>
    </location>
</feature>
<evidence type="ECO:0000259" key="10">
    <source>
        <dbReference type="SMART" id="SM00985"/>
    </source>
</evidence>
<keyword evidence="6" id="KW-0067">ATP-binding</keyword>
<dbReference type="PANTHER" id="PTHR10953:SF4">
    <property type="entry name" value="UBIQUITIN-ACTIVATING ENZYME E1 C-TERMINAL DOMAIN-CONTAINING PROTEIN"/>
    <property type="match status" value="1"/>
</dbReference>
<dbReference type="GO" id="GO:0006511">
    <property type="term" value="P:ubiquitin-dependent protein catabolic process"/>
    <property type="evidence" value="ECO:0007669"/>
    <property type="project" value="TreeGrafter"/>
</dbReference>
<dbReference type="InterPro" id="IPR035985">
    <property type="entry name" value="Ubiquitin-activating_enz"/>
</dbReference>
<dbReference type="Proteomes" id="UP001153069">
    <property type="component" value="Unassembled WGS sequence"/>
</dbReference>
<organism evidence="11 12">
    <name type="scientific">Seminavis robusta</name>
    <dbReference type="NCBI Taxonomy" id="568900"/>
    <lineage>
        <taxon>Eukaryota</taxon>
        <taxon>Sar</taxon>
        <taxon>Stramenopiles</taxon>
        <taxon>Ochrophyta</taxon>
        <taxon>Bacillariophyta</taxon>
        <taxon>Bacillariophyceae</taxon>
        <taxon>Bacillariophycidae</taxon>
        <taxon>Naviculales</taxon>
        <taxon>Naviculaceae</taxon>
        <taxon>Seminavis</taxon>
    </lineage>
</organism>
<dbReference type="InterPro" id="IPR033127">
    <property type="entry name" value="UBQ-activ_enz_E1_Cys_AS"/>
</dbReference>
<dbReference type="GO" id="GO:0005634">
    <property type="term" value="C:nucleus"/>
    <property type="evidence" value="ECO:0007669"/>
    <property type="project" value="TreeGrafter"/>
</dbReference>
<dbReference type="InterPro" id="IPR042302">
    <property type="entry name" value="E1_FCCH_sf"/>
</dbReference>
<dbReference type="PRINTS" id="PR01849">
    <property type="entry name" value="UBIQUITINACT"/>
</dbReference>
<evidence type="ECO:0000256" key="7">
    <source>
        <dbReference type="PROSITE-ProRule" id="PRU10132"/>
    </source>
</evidence>
<dbReference type="PANTHER" id="PTHR10953">
    <property type="entry name" value="UBIQUITIN-ACTIVATING ENZYME E1"/>
    <property type="match status" value="1"/>
</dbReference>
<dbReference type="Gene3D" id="1.10.10.2660">
    <property type="entry name" value="Ubiquitin-activating enzyme E1, SCCH domain"/>
    <property type="match status" value="1"/>
</dbReference>
<keyword evidence="4" id="KW-0547">Nucleotide-binding</keyword>
<evidence type="ECO:0000313" key="12">
    <source>
        <dbReference type="Proteomes" id="UP001153069"/>
    </source>
</evidence>
<comment type="similarity">
    <text evidence="2">Belongs to the ubiquitin-activating E1 family.</text>
</comment>
<dbReference type="Gene3D" id="3.40.50.12550">
    <property type="entry name" value="Ubiquitin-activating enzyme E1, inactive adenylation domain, subdomain 2"/>
    <property type="match status" value="1"/>
</dbReference>
<keyword evidence="9" id="KW-0732">Signal</keyword>
<evidence type="ECO:0000256" key="9">
    <source>
        <dbReference type="SAM" id="SignalP"/>
    </source>
</evidence>
<dbReference type="SMART" id="SM00985">
    <property type="entry name" value="UBA_e1_C"/>
    <property type="match status" value="1"/>
</dbReference>
<comment type="pathway">
    <text evidence="1">Protein modification; protein ubiquitination.</text>
</comment>
<evidence type="ECO:0000256" key="2">
    <source>
        <dbReference type="ARBA" id="ARBA00005673"/>
    </source>
</evidence>
<evidence type="ECO:0000256" key="8">
    <source>
        <dbReference type="SAM" id="MobiDB-lite"/>
    </source>
</evidence>
<dbReference type="PROSITE" id="PS00865">
    <property type="entry name" value="UBIQUITIN_ACTIVAT_2"/>
    <property type="match status" value="1"/>
</dbReference>
<dbReference type="InterPro" id="IPR042063">
    <property type="entry name" value="Ubi_acti_E1_SCCH"/>
</dbReference>
<protein>
    <recommendedName>
        <fullName evidence="10">Ubiquitin-activating enzyme E1 C-terminal domain-containing protein</fullName>
    </recommendedName>
</protein>
<evidence type="ECO:0000313" key="11">
    <source>
        <dbReference type="EMBL" id="CAB9509248.1"/>
    </source>
</evidence>
<dbReference type="InterPro" id="IPR045886">
    <property type="entry name" value="ThiF/MoeB/HesA"/>
</dbReference>
<dbReference type="InterPro" id="IPR038252">
    <property type="entry name" value="UBA_E1_C_sf"/>
</dbReference>
<dbReference type="Pfam" id="PF10585">
    <property type="entry name" value="UBA_E1_SCCH"/>
    <property type="match status" value="1"/>
</dbReference>